<evidence type="ECO:0000256" key="8">
    <source>
        <dbReference type="RuleBase" id="RU363108"/>
    </source>
</evidence>
<keyword evidence="3 8" id="KW-0812">Transmembrane</keyword>
<evidence type="ECO:0000256" key="3">
    <source>
        <dbReference type="ARBA" id="ARBA00022692"/>
    </source>
</evidence>
<dbReference type="Pfam" id="PF08395">
    <property type="entry name" value="7tm_7"/>
    <property type="match status" value="1"/>
</dbReference>
<feature type="transmembrane region" description="Helical" evidence="8">
    <location>
        <begin position="74"/>
        <end position="97"/>
    </location>
</feature>
<feature type="transmembrane region" description="Helical" evidence="8">
    <location>
        <begin position="515"/>
        <end position="537"/>
    </location>
</feature>
<accession>A0A834UE36</accession>
<evidence type="ECO:0000256" key="6">
    <source>
        <dbReference type="ARBA" id="ARBA00023170"/>
    </source>
</evidence>
<keyword evidence="5 8" id="KW-0472">Membrane</keyword>
<evidence type="ECO:0000256" key="5">
    <source>
        <dbReference type="ARBA" id="ARBA00023136"/>
    </source>
</evidence>
<feature type="transmembrane region" description="Helical" evidence="8">
    <location>
        <begin position="414"/>
        <end position="433"/>
    </location>
</feature>
<dbReference type="GO" id="GO:0043025">
    <property type="term" value="C:neuronal cell body"/>
    <property type="evidence" value="ECO:0007669"/>
    <property type="project" value="TreeGrafter"/>
</dbReference>
<dbReference type="GO" id="GO:0008049">
    <property type="term" value="P:male courtship behavior"/>
    <property type="evidence" value="ECO:0007669"/>
    <property type="project" value="TreeGrafter"/>
</dbReference>
<dbReference type="PANTHER" id="PTHR21143">
    <property type="entry name" value="INVERTEBRATE GUSTATORY RECEPTOR"/>
    <property type="match status" value="1"/>
</dbReference>
<name>A0A834UE36_VESPE</name>
<dbReference type="GO" id="GO:0030424">
    <property type="term" value="C:axon"/>
    <property type="evidence" value="ECO:0007669"/>
    <property type="project" value="TreeGrafter"/>
</dbReference>
<dbReference type="GO" id="GO:0005886">
    <property type="term" value="C:plasma membrane"/>
    <property type="evidence" value="ECO:0007669"/>
    <property type="project" value="UniProtKB-SubCell"/>
</dbReference>
<comment type="caution">
    <text evidence="9">The sequence shown here is derived from an EMBL/GenBank/DDBJ whole genome shotgun (WGS) entry which is preliminary data.</text>
</comment>
<dbReference type="GO" id="GO:0007635">
    <property type="term" value="P:chemosensory behavior"/>
    <property type="evidence" value="ECO:0007669"/>
    <property type="project" value="TreeGrafter"/>
</dbReference>
<evidence type="ECO:0000256" key="2">
    <source>
        <dbReference type="ARBA" id="ARBA00022475"/>
    </source>
</evidence>
<keyword evidence="4 8" id="KW-1133">Transmembrane helix</keyword>
<gene>
    <name evidence="9" type="ORF">H0235_002539</name>
</gene>
<reference evidence="9" key="1">
    <citation type="journal article" date="2020" name="G3 (Bethesda)">
        <title>High-Quality Assemblies for Three Invasive Social Wasps from the &lt;i&gt;Vespula&lt;/i&gt; Genus.</title>
        <authorList>
            <person name="Harrop T.W.R."/>
            <person name="Guhlin J."/>
            <person name="McLaughlin G.M."/>
            <person name="Permina E."/>
            <person name="Stockwell P."/>
            <person name="Gilligan J."/>
            <person name="Le Lec M.F."/>
            <person name="Gruber M.A.M."/>
            <person name="Quinn O."/>
            <person name="Lovegrove M."/>
            <person name="Duncan E.J."/>
            <person name="Remnant E.J."/>
            <person name="Van Eeckhoven J."/>
            <person name="Graham B."/>
            <person name="Knapp R.A."/>
            <person name="Langford K.W."/>
            <person name="Kronenberg Z."/>
            <person name="Press M.O."/>
            <person name="Eacker S.M."/>
            <person name="Wilson-Rankin E.E."/>
            <person name="Purcell J."/>
            <person name="Lester P.J."/>
            <person name="Dearden P.K."/>
        </authorList>
    </citation>
    <scope>NUCLEOTIDE SEQUENCE</scope>
    <source>
        <strain evidence="9">Volc-1</strain>
    </source>
</reference>
<feature type="transmembrane region" description="Helical" evidence="8">
    <location>
        <begin position="368"/>
        <end position="394"/>
    </location>
</feature>
<dbReference type="GO" id="GO:0030425">
    <property type="term" value="C:dendrite"/>
    <property type="evidence" value="ECO:0007669"/>
    <property type="project" value="TreeGrafter"/>
</dbReference>
<feature type="transmembrane region" description="Helical" evidence="8">
    <location>
        <begin position="639"/>
        <end position="657"/>
    </location>
</feature>
<dbReference type="PANTHER" id="PTHR21143:SF104">
    <property type="entry name" value="GUSTATORY RECEPTOR 8A-RELATED"/>
    <property type="match status" value="1"/>
</dbReference>
<keyword evidence="2 8" id="KW-1003">Cell membrane</keyword>
<comment type="function">
    <text evidence="8">Gustatory receptor which mediates acceptance or avoidance behavior, depending on its substrates.</text>
</comment>
<protein>
    <recommendedName>
        <fullName evidence="8">Gustatory receptor</fullName>
    </recommendedName>
</protein>
<evidence type="ECO:0000256" key="7">
    <source>
        <dbReference type="ARBA" id="ARBA00023224"/>
    </source>
</evidence>
<dbReference type="GO" id="GO:0050909">
    <property type="term" value="P:sensory perception of taste"/>
    <property type="evidence" value="ECO:0007669"/>
    <property type="project" value="InterPro"/>
</dbReference>
<comment type="similarity">
    <text evidence="8">Belongs to the insect chemoreceptor superfamily. Gustatory receptor (GR) family.</text>
</comment>
<keyword evidence="6 8" id="KW-0675">Receptor</keyword>
<evidence type="ECO:0000313" key="10">
    <source>
        <dbReference type="Proteomes" id="UP000600918"/>
    </source>
</evidence>
<keyword evidence="7 8" id="KW-0807">Transducer</keyword>
<feature type="transmembrane region" description="Helical" evidence="8">
    <location>
        <begin position="103"/>
        <end position="128"/>
    </location>
</feature>
<comment type="subcellular location">
    <subcellularLocation>
        <location evidence="1 8">Cell membrane</location>
        <topology evidence="1 8">Multi-pass membrane protein</topology>
    </subcellularLocation>
</comment>
<organism evidence="9 10">
    <name type="scientific">Vespula pensylvanica</name>
    <name type="common">Western yellow jacket</name>
    <name type="synonym">Wasp</name>
    <dbReference type="NCBI Taxonomy" id="30213"/>
    <lineage>
        <taxon>Eukaryota</taxon>
        <taxon>Metazoa</taxon>
        <taxon>Ecdysozoa</taxon>
        <taxon>Arthropoda</taxon>
        <taxon>Hexapoda</taxon>
        <taxon>Insecta</taxon>
        <taxon>Pterygota</taxon>
        <taxon>Neoptera</taxon>
        <taxon>Endopterygota</taxon>
        <taxon>Hymenoptera</taxon>
        <taxon>Apocrita</taxon>
        <taxon>Aculeata</taxon>
        <taxon>Vespoidea</taxon>
        <taxon>Vespidae</taxon>
        <taxon>Vespinae</taxon>
        <taxon>Vespula</taxon>
    </lineage>
</organism>
<evidence type="ECO:0000256" key="4">
    <source>
        <dbReference type="ARBA" id="ARBA00022989"/>
    </source>
</evidence>
<dbReference type="GO" id="GO:0007165">
    <property type="term" value="P:signal transduction"/>
    <property type="evidence" value="ECO:0007669"/>
    <property type="project" value="UniProtKB-KW"/>
</dbReference>
<evidence type="ECO:0000256" key="1">
    <source>
        <dbReference type="ARBA" id="ARBA00004651"/>
    </source>
</evidence>
<evidence type="ECO:0000313" key="9">
    <source>
        <dbReference type="EMBL" id="KAF7434348.1"/>
    </source>
</evidence>
<feature type="transmembrane region" description="Helical" evidence="8">
    <location>
        <begin position="581"/>
        <end position="601"/>
    </location>
</feature>
<dbReference type="Proteomes" id="UP000600918">
    <property type="component" value="Unassembled WGS sequence"/>
</dbReference>
<keyword evidence="10" id="KW-1185">Reference proteome</keyword>
<dbReference type="InterPro" id="IPR013604">
    <property type="entry name" value="7TM_chemorcpt"/>
</dbReference>
<dbReference type="AlphaFoldDB" id="A0A834UE36"/>
<sequence>MDKSSSKTLKHILRPYQILSYILGIRLLKFPSGWTSLLKDQLWENSVRRLEEIDRTLQALGSNSQFHKIYVRTIVELIFSAIFFFFLICFDGVYLTISMDSEIVTTIMLLLIVIIHVYGEIVSSTVAMDFLTMVRCVKSEVERASDLLSDINVLPSTSIAVELIKYKRTKKSCTKFIKVLPSSQRINSRLNVSNQEIFRSRRLLQTIRQIHLELYKVSKNLNDLYGIQFENTQDIFLKELGSIPYFFFSSICKVIFINYTCDETTQKMEKINEIIYTFYAENTDYIIQEELKMFTLQMAHCQSTYSTFVPWSDDDIFDYYDTNVLAGVKKVDNKFKHHIKRIKFFIERMEICIQGMDEMKVPENYFSLFRYQCIVGVFLTFLIASLMIGEAFWLSDTKLSLVMDYSSILMMYYLYFYPVMIIVITDFTFVFWIRQIKFVQLNVVLQNMLPTTIDSPQHKRVLRMKDNWENDSALPTLYGTYKANEYHLKLKKVKQIHLELLKCANILNEAYGLQILISIFTSLLFITTLLYNLYVVLMTSNYSNWIIQFYMHFSWIFYQCIKIFAMTNICQTTITERCKYIVIFLIFLYAVNTGEILYELYEPSTSKKFREEIRDFMYQLIQNRLMFTVCGFYDLDHTLIYNMIGSIITYLVIFLQIGDKPKSLFNNAIHNSTSMM</sequence>
<comment type="caution">
    <text evidence="8">Lacks conserved residue(s) required for the propagation of feature annotation.</text>
</comment>
<dbReference type="EMBL" id="JACSDY010000002">
    <property type="protein sequence ID" value="KAF7434348.1"/>
    <property type="molecule type" value="Genomic_DNA"/>
</dbReference>
<proteinExistence type="inferred from homology"/>
<feature type="transmembrane region" description="Helical" evidence="8">
    <location>
        <begin position="549"/>
        <end position="569"/>
    </location>
</feature>